<name>A0A2U3DCN7_SULT2</name>
<organism evidence="2 3">
    <name type="scientific">Sulfoacidibacillus thermotolerans</name>
    <name type="common">Acidibacillus sulfuroxidans</name>
    <dbReference type="NCBI Taxonomy" id="1765684"/>
    <lineage>
        <taxon>Bacteria</taxon>
        <taxon>Bacillati</taxon>
        <taxon>Bacillota</taxon>
        <taxon>Bacilli</taxon>
        <taxon>Bacillales</taxon>
        <taxon>Alicyclobacillaceae</taxon>
        <taxon>Sulfoacidibacillus</taxon>
    </lineage>
</organism>
<dbReference type="NCBIfam" id="NF003339">
    <property type="entry name" value="PRK04351.1"/>
    <property type="match status" value="1"/>
</dbReference>
<dbReference type="EMBL" id="MPDK01000001">
    <property type="protein sequence ID" value="PWI59050.1"/>
    <property type="molecule type" value="Genomic_DNA"/>
</dbReference>
<dbReference type="Proteomes" id="UP000245380">
    <property type="component" value="Unassembled WGS sequence"/>
</dbReference>
<dbReference type="InterPro" id="IPR006640">
    <property type="entry name" value="SprT-like_domain"/>
</dbReference>
<accession>A0A2U3DCN7</accession>
<dbReference type="Pfam" id="PF17283">
    <property type="entry name" value="Zn_ribbon_SprT"/>
    <property type="match status" value="1"/>
</dbReference>
<reference evidence="2 3" key="1">
    <citation type="submission" date="2016-11" db="EMBL/GenBank/DDBJ databases">
        <title>Comparative genomics of Acidibacillus ferroxidans species.</title>
        <authorList>
            <person name="Oliveira G."/>
            <person name="Nunes G."/>
            <person name="Oliveira R."/>
            <person name="Araujo F."/>
            <person name="Salim A."/>
            <person name="Scholte L."/>
            <person name="Morais D."/>
            <person name="Nancucheo I."/>
            <person name="Johnson D.B."/>
            <person name="Grail B."/>
            <person name="Bittencourt J."/>
            <person name="Valadares R."/>
        </authorList>
    </citation>
    <scope>NUCLEOTIDE SEQUENCE [LARGE SCALE GENOMIC DNA]</scope>
    <source>
        <strain evidence="2 3">Y002</strain>
    </source>
</reference>
<dbReference type="AlphaFoldDB" id="A0A2U3DCN7"/>
<keyword evidence="3" id="KW-1185">Reference proteome</keyword>
<dbReference type="RefSeq" id="WP_109429130.1">
    <property type="nucleotide sequence ID" value="NZ_MPDK01000001.1"/>
</dbReference>
<evidence type="ECO:0000313" key="2">
    <source>
        <dbReference type="EMBL" id="PWI59050.1"/>
    </source>
</evidence>
<feature type="domain" description="SprT-like" evidence="1">
    <location>
        <begin position="17"/>
        <end position="161"/>
    </location>
</feature>
<evidence type="ECO:0000259" key="1">
    <source>
        <dbReference type="SMART" id="SM00731"/>
    </source>
</evidence>
<proteinExistence type="predicted"/>
<dbReference type="GO" id="GO:0006950">
    <property type="term" value="P:response to stress"/>
    <property type="evidence" value="ECO:0007669"/>
    <property type="project" value="UniProtKB-ARBA"/>
</dbReference>
<gene>
    <name evidence="2" type="ORF">BM613_00085</name>
</gene>
<dbReference type="SMART" id="SM00731">
    <property type="entry name" value="SprT"/>
    <property type="match status" value="1"/>
</dbReference>
<comment type="caution">
    <text evidence="2">The sequence shown here is derived from an EMBL/GenBank/DDBJ whole genome shotgun (WGS) entry which is preliminary data.</text>
</comment>
<dbReference type="InterPro" id="IPR035240">
    <property type="entry name" value="SprT_Zn_ribbon"/>
</dbReference>
<evidence type="ECO:0000313" key="3">
    <source>
        <dbReference type="Proteomes" id="UP000245380"/>
    </source>
</evidence>
<dbReference type="OrthoDB" id="9799909at2"/>
<protein>
    <submittedName>
        <fullName evidence="2">SprT family protein</fullName>
    </submittedName>
</protein>
<sequence>MRSIEISSAYKLPTNEAELHELVATVSQTEFGLPFLHQCRFNARLRTSGGRYLLSTHDLEFNPRYMNMVGYEGLLGTIRHELCHYHLHLAGKGYRHRDADFKRLLAKVGGARYAEPSSLKRNLPIRYEYVCTQCQTHYTRRRKLDLRRYVCGICRSKLKLVRDRLAPEV</sequence>
<dbReference type="Pfam" id="PF10263">
    <property type="entry name" value="SprT-like"/>
    <property type="match status" value="1"/>
</dbReference>